<name>A0A037ZIQ9_9RHOB</name>
<dbReference type="Proteomes" id="UP000026249">
    <property type="component" value="Unassembled WGS sequence"/>
</dbReference>
<dbReference type="InterPro" id="IPR036388">
    <property type="entry name" value="WH-like_DNA-bd_sf"/>
</dbReference>
<comment type="caution">
    <text evidence="2">The sequence shown here is derived from an EMBL/GenBank/DDBJ whole genome shotgun (WGS) entry which is preliminary data.</text>
</comment>
<dbReference type="InterPro" id="IPR000835">
    <property type="entry name" value="HTH_MarR-typ"/>
</dbReference>
<keyword evidence="3" id="KW-1185">Reference proteome</keyword>
<dbReference type="EMBL" id="JFKE01000003">
    <property type="protein sequence ID" value="KAJ55988.1"/>
    <property type="molecule type" value="Genomic_DNA"/>
</dbReference>
<dbReference type="SMART" id="SM00347">
    <property type="entry name" value="HTH_MARR"/>
    <property type="match status" value="1"/>
</dbReference>
<dbReference type="PRINTS" id="PR00598">
    <property type="entry name" value="HTHMARR"/>
</dbReference>
<accession>A0A037ZIQ9</accession>
<feature type="domain" description="HTH marR-type" evidence="1">
    <location>
        <begin position="1"/>
        <end position="148"/>
    </location>
</feature>
<gene>
    <name evidence="2" type="ORF">ACMU_09495</name>
</gene>
<evidence type="ECO:0000313" key="3">
    <source>
        <dbReference type="Proteomes" id="UP000026249"/>
    </source>
</evidence>
<dbReference type="Gene3D" id="1.10.10.10">
    <property type="entry name" value="Winged helix-like DNA-binding domain superfamily/Winged helix DNA-binding domain"/>
    <property type="match status" value="1"/>
</dbReference>
<dbReference type="InterPro" id="IPR039422">
    <property type="entry name" value="MarR/SlyA-like"/>
</dbReference>
<dbReference type="PANTHER" id="PTHR33164:SF43">
    <property type="entry name" value="HTH-TYPE TRANSCRIPTIONAL REPRESSOR YETL"/>
    <property type="match status" value="1"/>
</dbReference>
<dbReference type="RefSeq" id="WP_035258115.1">
    <property type="nucleotide sequence ID" value="NZ_JFKE01000003.1"/>
</dbReference>
<dbReference type="GO" id="GO:0003700">
    <property type="term" value="F:DNA-binding transcription factor activity"/>
    <property type="evidence" value="ECO:0007669"/>
    <property type="project" value="InterPro"/>
</dbReference>
<dbReference type="PANTHER" id="PTHR33164">
    <property type="entry name" value="TRANSCRIPTIONAL REGULATOR, MARR FAMILY"/>
    <property type="match status" value="1"/>
</dbReference>
<dbReference type="SUPFAM" id="SSF46785">
    <property type="entry name" value="Winged helix' DNA-binding domain"/>
    <property type="match status" value="1"/>
</dbReference>
<dbReference type="Pfam" id="PF12802">
    <property type="entry name" value="MarR_2"/>
    <property type="match status" value="1"/>
</dbReference>
<organism evidence="2 3">
    <name type="scientific">Actibacterium mucosum KCTC 23349</name>
    <dbReference type="NCBI Taxonomy" id="1454373"/>
    <lineage>
        <taxon>Bacteria</taxon>
        <taxon>Pseudomonadati</taxon>
        <taxon>Pseudomonadota</taxon>
        <taxon>Alphaproteobacteria</taxon>
        <taxon>Rhodobacterales</taxon>
        <taxon>Roseobacteraceae</taxon>
        <taxon>Actibacterium</taxon>
    </lineage>
</organism>
<dbReference type="PROSITE" id="PS50995">
    <property type="entry name" value="HTH_MARR_2"/>
    <property type="match status" value="1"/>
</dbReference>
<protein>
    <submittedName>
        <fullName evidence="2">MarR family transcriptional regulator</fullName>
    </submittedName>
</protein>
<sequence length="151" mass="17088">MPEIHPDPFVALFFEAGIINQIGTTFLEKRLSDGLLASHFGVVNHLMRVRDGATPLELARAFQVPKTTMTHTLAGLEKHGFVQMRPNPDDKRSKQVWLTDAGRAFRDETLAAVGPIFAEIARRFDRKDAEDILPTLTAFRQMIDQLRDEMD</sequence>
<dbReference type="OrthoDB" id="6400670at2"/>
<proteinExistence type="predicted"/>
<evidence type="ECO:0000259" key="1">
    <source>
        <dbReference type="PROSITE" id="PS50995"/>
    </source>
</evidence>
<dbReference type="STRING" id="1454373.ACMU_09495"/>
<dbReference type="GO" id="GO:0006950">
    <property type="term" value="P:response to stress"/>
    <property type="evidence" value="ECO:0007669"/>
    <property type="project" value="TreeGrafter"/>
</dbReference>
<evidence type="ECO:0000313" key="2">
    <source>
        <dbReference type="EMBL" id="KAJ55988.1"/>
    </source>
</evidence>
<dbReference type="AlphaFoldDB" id="A0A037ZIQ9"/>
<dbReference type="InterPro" id="IPR036390">
    <property type="entry name" value="WH_DNA-bd_sf"/>
</dbReference>
<reference evidence="2 3" key="1">
    <citation type="submission" date="2014-03" db="EMBL/GenBank/DDBJ databases">
        <title>Draft Genome Sequence of Actibacterium mucosum KCTC 23349, a Marine Alphaproteobacterium with Complex Ionic Requirements Isolated from Mediterranean Seawater at Malvarrosa Beach, Valencia, Spain.</title>
        <authorList>
            <person name="Arahal D.R."/>
            <person name="Shao Z."/>
            <person name="Lai Q."/>
            <person name="Pujalte M.J."/>
        </authorList>
    </citation>
    <scope>NUCLEOTIDE SEQUENCE [LARGE SCALE GENOMIC DNA]</scope>
    <source>
        <strain evidence="2 3">KCTC 23349</strain>
    </source>
</reference>